<keyword evidence="1" id="KW-0812">Transmembrane</keyword>
<proteinExistence type="predicted"/>
<sequence>MPAILIPSIDLISNISFFIAFIFFLNSNVFLSLVLCAAIIIKNNSNYRFNLLLIHKGEEVSKTDYECVYLYAWCTLLRYFLIGLAVNRVFIFFE</sequence>
<dbReference type="AlphaFoldDB" id="A2C3F3"/>
<reference evidence="3" key="1">
    <citation type="journal article" date="2007" name="PLoS Genet.">
        <title>Patterns and implications of gene gain and loss in the evolution of Prochlorococcus.</title>
        <authorList>
            <person name="Kettler G.C."/>
            <person name="Martiny A.C."/>
            <person name="Huang K."/>
            <person name="Zucker J."/>
            <person name="Coleman M.L."/>
            <person name="Rodrigue S."/>
            <person name="Chen F."/>
            <person name="Lapidus A."/>
            <person name="Ferriera S."/>
            <person name="Johnson J."/>
            <person name="Steglich C."/>
            <person name="Church G.M."/>
            <person name="Richardson P."/>
            <person name="Chisholm S.W."/>
        </authorList>
    </citation>
    <scope>NUCLEOTIDE SEQUENCE [LARGE SCALE GENOMIC DNA]</scope>
    <source>
        <strain evidence="3">NATL1A</strain>
    </source>
</reference>
<evidence type="ECO:0000313" key="2">
    <source>
        <dbReference type="EMBL" id="ABM76013.1"/>
    </source>
</evidence>
<gene>
    <name evidence="2" type="ordered locus">NATL1_14551</name>
</gene>
<organism evidence="2 3">
    <name type="scientific">Prochlorococcus marinus (strain NATL1A)</name>
    <dbReference type="NCBI Taxonomy" id="167555"/>
    <lineage>
        <taxon>Bacteria</taxon>
        <taxon>Bacillati</taxon>
        <taxon>Cyanobacteriota</taxon>
        <taxon>Cyanophyceae</taxon>
        <taxon>Synechococcales</taxon>
        <taxon>Prochlorococcaceae</taxon>
        <taxon>Prochlorococcus</taxon>
    </lineage>
</organism>
<name>A2C3F3_PROM1</name>
<keyword evidence="1" id="KW-0472">Membrane</keyword>
<dbReference type="KEGG" id="pme:NATL1_14551"/>
<dbReference type="EMBL" id="CP000553">
    <property type="protein sequence ID" value="ABM76013.1"/>
    <property type="molecule type" value="Genomic_DNA"/>
</dbReference>
<dbReference type="Proteomes" id="UP000002592">
    <property type="component" value="Chromosome"/>
</dbReference>
<feature type="transmembrane region" description="Helical" evidence="1">
    <location>
        <begin position="15"/>
        <end position="41"/>
    </location>
</feature>
<protein>
    <submittedName>
        <fullName evidence="2">Uncharacterized protein</fullName>
    </submittedName>
</protein>
<feature type="transmembrane region" description="Helical" evidence="1">
    <location>
        <begin position="68"/>
        <end position="93"/>
    </location>
</feature>
<evidence type="ECO:0000313" key="3">
    <source>
        <dbReference type="Proteomes" id="UP000002592"/>
    </source>
</evidence>
<evidence type="ECO:0000256" key="1">
    <source>
        <dbReference type="SAM" id="Phobius"/>
    </source>
</evidence>
<dbReference type="HOGENOM" id="CLU_2524860_0_0_3"/>
<accession>A2C3F3</accession>
<keyword evidence="1" id="KW-1133">Transmembrane helix</keyword>